<dbReference type="Proteomes" id="UP000243640">
    <property type="component" value="Unassembled WGS sequence"/>
</dbReference>
<reference evidence="1 3" key="1">
    <citation type="submission" date="2017-08" db="EMBL/GenBank/DDBJ databases">
        <title>Draft Genome Sequence of the Marine Bacterium Oceanimonas baumannii ATCC 700832.</title>
        <authorList>
            <person name="Mcclelland W.D."/>
            <person name="Brennan M.A."/>
            <person name="Trachtenberg A.M."/>
            <person name="Maclea K.S."/>
        </authorList>
    </citation>
    <scope>NUCLEOTIDE SEQUENCE [LARGE SCALE GENOMIC DNA]</scope>
    <source>
        <strain evidence="1 3">ATCC 700832</strain>
    </source>
</reference>
<sequence>MEDPICNWTPQLIVELIKNVAWPIVVLVIGVRFRGDVSAAIRKFFTRNTVSEVSATTSGVSAKFVAAKQSSETLETAGSNSVSLPKNMGIEAIRERHLQQKTEFSEDVYSAINTHLSALNISDPEKTELLMRELSLLQCAIRYFDINKVLFRSQFNLFSIMANNAGYIAKEDAHRIFISAKEAVRDGLLEWDWIKYIAYPVSNGLMSEDGDGYKLTPLGKSYVAFMSKNPQLVDDLAKL</sequence>
<dbReference type="AlphaFoldDB" id="A0A235CKL9"/>
<proteinExistence type="predicted"/>
<dbReference type="RefSeq" id="WP_094277836.1">
    <property type="nucleotide sequence ID" value="NZ_NQJF01000005.1"/>
</dbReference>
<evidence type="ECO:0000313" key="3">
    <source>
        <dbReference type="Proteomes" id="UP000243640"/>
    </source>
</evidence>
<evidence type="ECO:0000313" key="2">
    <source>
        <dbReference type="EMBL" id="TDW59759.1"/>
    </source>
</evidence>
<comment type="caution">
    <text evidence="1">The sequence shown here is derived from an EMBL/GenBank/DDBJ whole genome shotgun (WGS) entry which is preliminary data.</text>
</comment>
<accession>A0A235CKL9</accession>
<organism evidence="1 3">
    <name type="scientific">Oceanimonas baumannii</name>
    <dbReference type="NCBI Taxonomy" id="129578"/>
    <lineage>
        <taxon>Bacteria</taxon>
        <taxon>Pseudomonadati</taxon>
        <taxon>Pseudomonadota</taxon>
        <taxon>Gammaproteobacteria</taxon>
        <taxon>Aeromonadales</taxon>
        <taxon>Aeromonadaceae</taxon>
        <taxon>Oceanimonas</taxon>
    </lineage>
</organism>
<dbReference type="EMBL" id="SODO01000004">
    <property type="protein sequence ID" value="TDW59759.1"/>
    <property type="molecule type" value="Genomic_DNA"/>
</dbReference>
<reference evidence="2 4" key="2">
    <citation type="submission" date="2019-03" db="EMBL/GenBank/DDBJ databases">
        <title>Genomic Encyclopedia of Archaeal and Bacterial Type Strains, Phase II (KMG-II): from individual species to whole genera.</title>
        <authorList>
            <person name="Goeker M."/>
        </authorList>
    </citation>
    <scope>NUCLEOTIDE SEQUENCE [LARGE SCALE GENOMIC DNA]</scope>
    <source>
        <strain evidence="2 4">DSM 15594</strain>
    </source>
</reference>
<name>A0A235CKL9_9GAMM</name>
<protein>
    <submittedName>
        <fullName evidence="1">Uncharacterized protein</fullName>
    </submittedName>
</protein>
<evidence type="ECO:0000313" key="4">
    <source>
        <dbReference type="Proteomes" id="UP000295058"/>
    </source>
</evidence>
<dbReference type="OrthoDB" id="6630490at2"/>
<dbReference type="EMBL" id="NQJF01000005">
    <property type="protein sequence ID" value="OYD24986.1"/>
    <property type="molecule type" value="Genomic_DNA"/>
</dbReference>
<dbReference type="Proteomes" id="UP000295058">
    <property type="component" value="Unassembled WGS sequence"/>
</dbReference>
<gene>
    <name evidence="1" type="ORF">B6S09_07250</name>
    <name evidence="2" type="ORF">LY04_01400</name>
</gene>
<keyword evidence="4" id="KW-1185">Reference proteome</keyword>
<evidence type="ECO:0000313" key="1">
    <source>
        <dbReference type="EMBL" id="OYD24986.1"/>
    </source>
</evidence>